<protein>
    <submittedName>
        <fullName evidence="2">Uncharacterized protein</fullName>
    </submittedName>
</protein>
<feature type="compositionally biased region" description="Polar residues" evidence="1">
    <location>
        <begin position="385"/>
        <end position="394"/>
    </location>
</feature>
<evidence type="ECO:0000256" key="1">
    <source>
        <dbReference type="SAM" id="MobiDB-lite"/>
    </source>
</evidence>
<feature type="region of interest" description="Disordered" evidence="1">
    <location>
        <begin position="221"/>
        <end position="254"/>
    </location>
</feature>
<feature type="compositionally biased region" description="Low complexity" evidence="1">
    <location>
        <begin position="240"/>
        <end position="254"/>
    </location>
</feature>
<accession>A0A0J6SFM7</accession>
<gene>
    <name evidence="2" type="ORF">VQ02_23455</name>
</gene>
<organism evidence="2 3">
    <name type="scientific">Methylobacterium variabile</name>
    <dbReference type="NCBI Taxonomy" id="298794"/>
    <lineage>
        <taxon>Bacteria</taxon>
        <taxon>Pseudomonadati</taxon>
        <taxon>Pseudomonadota</taxon>
        <taxon>Alphaproteobacteria</taxon>
        <taxon>Hyphomicrobiales</taxon>
        <taxon>Methylobacteriaceae</taxon>
        <taxon>Methylobacterium</taxon>
    </lineage>
</organism>
<dbReference type="PATRIC" id="fig|298794.3.peg.2206"/>
<dbReference type="EMBL" id="LABY01000173">
    <property type="protein sequence ID" value="KMO32507.1"/>
    <property type="molecule type" value="Genomic_DNA"/>
</dbReference>
<dbReference type="RefSeq" id="WP_048446638.1">
    <property type="nucleotide sequence ID" value="NZ_LABY01000173.1"/>
</dbReference>
<proteinExistence type="predicted"/>
<feature type="compositionally biased region" description="Basic and acidic residues" evidence="1">
    <location>
        <begin position="349"/>
        <end position="362"/>
    </location>
</feature>
<keyword evidence="3" id="KW-1185">Reference proteome</keyword>
<comment type="caution">
    <text evidence="2">The sequence shown here is derived from an EMBL/GenBank/DDBJ whole genome shotgun (WGS) entry which is preliminary data.</text>
</comment>
<dbReference type="AlphaFoldDB" id="A0A0J6SFM7"/>
<evidence type="ECO:0000313" key="3">
    <source>
        <dbReference type="Proteomes" id="UP000035955"/>
    </source>
</evidence>
<name>A0A0J6SFM7_9HYPH</name>
<dbReference type="Proteomes" id="UP000035955">
    <property type="component" value="Unassembled WGS sequence"/>
</dbReference>
<dbReference type="OrthoDB" id="8006161at2"/>
<sequence length="394" mass="41799">MAEILRHKKTGGLYEVLFRGASVRTHNPLTDYDLALIVRHGEAGEITACSSMFNSPAGASILFAAIVQTSGPLVHGAEVVGYRALGGGPVWVRPTAEMDDGRFEPADAVEAPVTPLRSPAEVEGLVDLVIDCAWACGAFSATAPKEDQRSNKEQLEQARSALLSRISATPPDLIQAAREGAEGAALDIVDWMMCEGLMRHRTMEDDALKIEDIILRALQSSTPSREGITSGRRPDGHGLSSSGPGPAVPAPAGASIPGAGDLAAQVADQCKVVAHLARALARVHDDYTTLATERVFTSIMHDVGQRSAELMEMLGEALNNMDATSTEDEWTDPIFEAAQIAFPIRARDQRAEREDGASRLRPEAASPVRAAEAPSSIVQDPASPRPSSQEVGDA</sequence>
<reference evidence="2 3" key="1">
    <citation type="submission" date="2015-03" db="EMBL/GenBank/DDBJ databases">
        <title>Genome sequencing of Methylobacterium variabile DSM 16961.</title>
        <authorList>
            <person name="Chaudhry V."/>
            <person name="Patil P.B."/>
        </authorList>
    </citation>
    <scope>NUCLEOTIDE SEQUENCE [LARGE SCALE GENOMIC DNA]</scope>
    <source>
        <strain evidence="2 3">DSM 16961</strain>
    </source>
</reference>
<feature type="region of interest" description="Disordered" evidence="1">
    <location>
        <begin position="349"/>
        <end position="394"/>
    </location>
</feature>
<evidence type="ECO:0000313" key="2">
    <source>
        <dbReference type="EMBL" id="KMO32507.1"/>
    </source>
</evidence>